<gene>
    <name evidence="7" type="ORF">GB881_03450</name>
</gene>
<dbReference type="CDD" id="cd08255">
    <property type="entry name" value="2-desacetyl-2-hydroxyethyl_bacteriochlorophyllide_like"/>
    <property type="match status" value="1"/>
</dbReference>
<dbReference type="RefSeq" id="WP_152195905.1">
    <property type="nucleotide sequence ID" value="NZ_VUKD01000004.1"/>
</dbReference>
<dbReference type="InterPro" id="IPR036291">
    <property type="entry name" value="NAD(P)-bd_dom_sf"/>
</dbReference>
<sequence length="350" mass="36569">MPQTVQFTAPGEVELVDVASEPLAPGTVRVRTWYSGVSAGTELTAYRGSNPYLSKTWDPARRIFTEGAPTFGYPVSGWGYSEVGEVVECADDVADLPPGTAVFGIWGHRSEAVVAAGPLRAQRVPTGAEAIHGVFARVGAIALNAVLGTETRLGEWVAIFGQGVIGLLATQLARLSGARVIAVEGIAGRRRLAEELGARATVDPDVAGGAGAAVRQLTGDVGADSAIELSGSYAALQEAIRCVVPDGRVQAAGFYQGEATALRLGEEFHHNRVHIVASQIGGTPLPLGPRWNHARLVSVFMDQVATGAVDVAPLITDVVECTDVATAFRTLDEQSARTLQVVLRFPGAPA</sequence>
<accession>A0A6N7EGL2</accession>
<comment type="caution">
    <text evidence="7">The sequence shown here is derived from an EMBL/GenBank/DDBJ whole genome shotgun (WGS) entry which is preliminary data.</text>
</comment>
<dbReference type="PANTHER" id="PTHR43350:SF19">
    <property type="entry name" value="D-GULOSIDE 3-DEHYDROGENASE"/>
    <property type="match status" value="1"/>
</dbReference>
<evidence type="ECO:0000256" key="4">
    <source>
        <dbReference type="ARBA" id="ARBA00022833"/>
    </source>
</evidence>
<dbReference type="Proteomes" id="UP000437709">
    <property type="component" value="Unassembled WGS sequence"/>
</dbReference>
<dbReference type="SUPFAM" id="SSF51735">
    <property type="entry name" value="NAD(P)-binding Rossmann-fold domains"/>
    <property type="match status" value="1"/>
</dbReference>
<dbReference type="GO" id="GO:0046872">
    <property type="term" value="F:metal ion binding"/>
    <property type="evidence" value="ECO:0007669"/>
    <property type="project" value="UniProtKB-KW"/>
</dbReference>
<evidence type="ECO:0000256" key="2">
    <source>
        <dbReference type="ARBA" id="ARBA00008072"/>
    </source>
</evidence>
<dbReference type="PANTHER" id="PTHR43350">
    <property type="entry name" value="NAD-DEPENDENT ALCOHOL DEHYDROGENASE"/>
    <property type="match status" value="1"/>
</dbReference>
<dbReference type="SUPFAM" id="SSF50129">
    <property type="entry name" value="GroES-like"/>
    <property type="match status" value="1"/>
</dbReference>
<keyword evidence="5" id="KW-0560">Oxidoreductase</keyword>
<reference evidence="7 8" key="1">
    <citation type="submission" date="2019-10" db="EMBL/GenBank/DDBJ databases">
        <title>Georgenia wutianyii sp. nov. and Georgenia yuyongxinii sp. nov. isolated from plateau pika (Ochotona curzoniae) in the Qinghai-Tibet plateau of China.</title>
        <authorList>
            <person name="Tian Z."/>
        </authorList>
    </citation>
    <scope>NUCLEOTIDE SEQUENCE [LARGE SCALE GENOMIC DNA]</scope>
    <source>
        <strain evidence="7 8">JCM 19765</strain>
    </source>
</reference>
<evidence type="ECO:0000256" key="1">
    <source>
        <dbReference type="ARBA" id="ARBA00001947"/>
    </source>
</evidence>
<dbReference type="InterPro" id="IPR011032">
    <property type="entry name" value="GroES-like_sf"/>
</dbReference>
<comment type="similarity">
    <text evidence="2">Belongs to the zinc-containing alcohol dehydrogenase family.</text>
</comment>
<organism evidence="7 8">
    <name type="scientific">Georgenia subflava</name>
    <dbReference type="NCBI Taxonomy" id="1622177"/>
    <lineage>
        <taxon>Bacteria</taxon>
        <taxon>Bacillati</taxon>
        <taxon>Actinomycetota</taxon>
        <taxon>Actinomycetes</taxon>
        <taxon>Micrococcales</taxon>
        <taxon>Bogoriellaceae</taxon>
        <taxon>Georgenia</taxon>
    </lineage>
</organism>
<keyword evidence="4" id="KW-0862">Zinc</keyword>
<evidence type="ECO:0000313" key="8">
    <source>
        <dbReference type="Proteomes" id="UP000437709"/>
    </source>
</evidence>
<dbReference type="Gene3D" id="3.40.50.720">
    <property type="entry name" value="NAD(P)-binding Rossmann-like Domain"/>
    <property type="match status" value="1"/>
</dbReference>
<evidence type="ECO:0000256" key="5">
    <source>
        <dbReference type="ARBA" id="ARBA00023002"/>
    </source>
</evidence>
<evidence type="ECO:0000256" key="3">
    <source>
        <dbReference type="ARBA" id="ARBA00022723"/>
    </source>
</evidence>
<comment type="cofactor">
    <cofactor evidence="1">
        <name>Zn(2+)</name>
        <dbReference type="ChEBI" id="CHEBI:29105"/>
    </cofactor>
</comment>
<protein>
    <submittedName>
        <fullName evidence="7">Zinc-binding dehydrogenase</fullName>
    </submittedName>
</protein>
<dbReference type="OrthoDB" id="9781588at2"/>
<feature type="domain" description="Alcohol dehydrogenase-like C-terminal" evidence="6">
    <location>
        <begin position="165"/>
        <end position="282"/>
    </location>
</feature>
<dbReference type="InterPro" id="IPR013149">
    <property type="entry name" value="ADH-like_C"/>
</dbReference>
<dbReference type="GO" id="GO:0016491">
    <property type="term" value="F:oxidoreductase activity"/>
    <property type="evidence" value="ECO:0007669"/>
    <property type="project" value="UniProtKB-KW"/>
</dbReference>
<name>A0A6N7EGL2_9MICO</name>
<keyword evidence="8" id="KW-1185">Reference proteome</keyword>
<dbReference type="EMBL" id="WHPC01000007">
    <property type="protein sequence ID" value="MPV36108.1"/>
    <property type="molecule type" value="Genomic_DNA"/>
</dbReference>
<proteinExistence type="inferred from homology"/>
<dbReference type="AlphaFoldDB" id="A0A6N7EGL2"/>
<keyword evidence="3" id="KW-0479">Metal-binding</keyword>
<evidence type="ECO:0000259" key="6">
    <source>
        <dbReference type="Pfam" id="PF00107"/>
    </source>
</evidence>
<dbReference type="Pfam" id="PF00107">
    <property type="entry name" value="ADH_zinc_N"/>
    <property type="match status" value="1"/>
</dbReference>
<evidence type="ECO:0000313" key="7">
    <source>
        <dbReference type="EMBL" id="MPV36108.1"/>
    </source>
</evidence>
<dbReference type="Gene3D" id="3.90.180.10">
    <property type="entry name" value="Medium-chain alcohol dehydrogenases, catalytic domain"/>
    <property type="match status" value="2"/>
</dbReference>